<proteinExistence type="predicted"/>
<evidence type="ECO:0000313" key="1">
    <source>
        <dbReference type="EMBL" id="KAL1275776.1"/>
    </source>
</evidence>
<sequence length="76" mass="8704">MEDVTPLTFKSPSLPVYFFCKITSTRLTVNKGCLDPLHHNSSMWTDCNDGHLLMHRIRDVWMITLSRPTEACGHSL</sequence>
<dbReference type="EMBL" id="JAYMGO010000004">
    <property type="protein sequence ID" value="KAL1275776.1"/>
    <property type="molecule type" value="Genomic_DNA"/>
</dbReference>
<dbReference type="Proteomes" id="UP001558613">
    <property type="component" value="Unassembled WGS sequence"/>
</dbReference>
<organism evidence="1 2">
    <name type="scientific">Cirrhinus molitorella</name>
    <name type="common">mud carp</name>
    <dbReference type="NCBI Taxonomy" id="172907"/>
    <lineage>
        <taxon>Eukaryota</taxon>
        <taxon>Metazoa</taxon>
        <taxon>Chordata</taxon>
        <taxon>Craniata</taxon>
        <taxon>Vertebrata</taxon>
        <taxon>Euteleostomi</taxon>
        <taxon>Actinopterygii</taxon>
        <taxon>Neopterygii</taxon>
        <taxon>Teleostei</taxon>
        <taxon>Ostariophysi</taxon>
        <taxon>Cypriniformes</taxon>
        <taxon>Cyprinidae</taxon>
        <taxon>Labeoninae</taxon>
        <taxon>Labeonini</taxon>
        <taxon>Cirrhinus</taxon>
    </lineage>
</organism>
<comment type="caution">
    <text evidence="1">The sequence shown here is derived from an EMBL/GenBank/DDBJ whole genome shotgun (WGS) entry which is preliminary data.</text>
</comment>
<keyword evidence="2" id="KW-1185">Reference proteome</keyword>
<evidence type="ECO:0000313" key="2">
    <source>
        <dbReference type="Proteomes" id="UP001558613"/>
    </source>
</evidence>
<protein>
    <submittedName>
        <fullName evidence="1">Uncharacterized protein</fullName>
    </submittedName>
</protein>
<gene>
    <name evidence="1" type="ORF">QQF64_035399</name>
</gene>
<reference evidence="1 2" key="1">
    <citation type="submission" date="2023-09" db="EMBL/GenBank/DDBJ databases">
        <authorList>
            <person name="Wang M."/>
        </authorList>
    </citation>
    <scope>NUCLEOTIDE SEQUENCE [LARGE SCALE GENOMIC DNA]</scope>
    <source>
        <strain evidence="1">GT-2023</strain>
        <tissue evidence="1">Liver</tissue>
    </source>
</reference>
<name>A0ABR3NG06_9TELE</name>
<accession>A0ABR3NG06</accession>